<dbReference type="EMBL" id="SBHS01000018">
    <property type="protein sequence ID" value="TWU73355.1"/>
    <property type="molecule type" value="Genomic_DNA"/>
</dbReference>
<dbReference type="AlphaFoldDB" id="A0A167CVI3"/>
<proteinExistence type="predicted"/>
<dbReference type="EMBL" id="AZHC01000015">
    <property type="protein sequence ID" value="OAA41626.1"/>
    <property type="molecule type" value="Genomic_DNA"/>
</dbReference>
<gene>
    <name evidence="2" type="ORF">ED733_000077</name>
    <name evidence="1" type="ORF">NOR_05134</name>
</gene>
<protein>
    <submittedName>
        <fullName evidence="1">Uncharacterized protein</fullName>
    </submittedName>
</protein>
<keyword evidence="3" id="KW-1185">Reference proteome</keyword>
<dbReference type="Proteomes" id="UP000243498">
    <property type="component" value="Unassembled WGS sequence"/>
</dbReference>
<accession>A0A167CVI3</accession>
<reference evidence="2" key="3">
    <citation type="journal article" date="2019" name="Microbiol. Resour. Announc.">
        <title>Genome Sequence of Metarhizium rileyi, a Microbial Control Agent for Lepidoptera.</title>
        <authorList>
            <person name="Binneck E."/>
            <person name="Lastra C.C.L."/>
            <person name="Sosa-Gomez D.R."/>
        </authorList>
    </citation>
    <scope>NUCLEOTIDE SEQUENCE</scope>
    <source>
        <strain evidence="2">Cep018-CH2</strain>
    </source>
</reference>
<evidence type="ECO:0000313" key="1">
    <source>
        <dbReference type="EMBL" id="OAA41626.1"/>
    </source>
</evidence>
<comment type="caution">
    <text evidence="1">The sequence shown here is derived from an EMBL/GenBank/DDBJ whole genome shotgun (WGS) entry which is preliminary data.</text>
</comment>
<sequence>MADILRFSAAITEETLIASARLLVYVYGRRPIADPGHFRLRLLHRHITIPEGQILLGTNLTEPFGFWTKPTPIPDIDLQKIYPHIISAQATSCKSEGERRSFTLFPSEFRGGPPVSVANIDGNFFIEFTDYLWANGLENTFGLEVIQGQDGKIIEFSFNIGSLLVKEEEVKAEVREEMRGQFMMQETGWSVSVKEGTVCKTGETQCWIYPPPTGHVKIINSKAKGVSEAIKILRNEGILAM</sequence>
<evidence type="ECO:0000313" key="3">
    <source>
        <dbReference type="Proteomes" id="UP000243498"/>
    </source>
</evidence>
<dbReference type="OrthoDB" id="2322999at2759"/>
<reference evidence="1 3" key="1">
    <citation type="journal article" date="2016" name="Genome Biol. Evol.">
        <title>Divergent and convergent evolution of fungal pathogenicity.</title>
        <authorList>
            <person name="Shang Y."/>
            <person name="Xiao G."/>
            <person name="Zheng P."/>
            <person name="Cen K."/>
            <person name="Zhan S."/>
            <person name="Wang C."/>
        </authorList>
    </citation>
    <scope>NUCLEOTIDE SEQUENCE [LARGE SCALE GENOMIC DNA]</scope>
    <source>
        <strain evidence="1 3">RCEF 4871</strain>
    </source>
</reference>
<organism evidence="1 3">
    <name type="scientific">Metarhizium rileyi (strain RCEF 4871)</name>
    <name type="common">Nomuraea rileyi</name>
    <dbReference type="NCBI Taxonomy" id="1649241"/>
    <lineage>
        <taxon>Eukaryota</taxon>
        <taxon>Fungi</taxon>
        <taxon>Dikarya</taxon>
        <taxon>Ascomycota</taxon>
        <taxon>Pezizomycotina</taxon>
        <taxon>Sordariomycetes</taxon>
        <taxon>Hypocreomycetidae</taxon>
        <taxon>Hypocreales</taxon>
        <taxon>Clavicipitaceae</taxon>
        <taxon>Metarhizium</taxon>
    </lineage>
</organism>
<evidence type="ECO:0000313" key="2">
    <source>
        <dbReference type="EMBL" id="TWU73355.1"/>
    </source>
</evidence>
<accession>A0A5C6G644</accession>
<evidence type="ECO:0000313" key="4">
    <source>
        <dbReference type="Proteomes" id="UP000317257"/>
    </source>
</evidence>
<dbReference type="Proteomes" id="UP000317257">
    <property type="component" value="Unassembled WGS sequence"/>
</dbReference>
<name>A0A167CVI3_METRR</name>
<reference evidence="4" key="2">
    <citation type="submission" date="2018-12" db="EMBL/GenBank/DDBJ databases">
        <title>The complete genome of Metarhizium rileyi, a key fungal pathogen of Lepidoptera.</title>
        <authorList>
            <person name="Binneck E."/>
            <person name="Lastra C.C.L."/>
            <person name="Sosa-Gomez D.R."/>
        </authorList>
    </citation>
    <scope>NUCLEOTIDE SEQUENCE [LARGE SCALE GENOMIC DNA]</scope>
    <source>
        <strain evidence="4">Cep018-CH2</strain>
    </source>
</reference>